<feature type="domain" description="Glutamine amidotransferase" evidence="10">
    <location>
        <begin position="313"/>
        <end position="521"/>
    </location>
</feature>
<dbReference type="PANTHER" id="PTHR11550:SF0">
    <property type="entry name" value="CTP SYNTHASE-RELATED"/>
    <property type="match status" value="1"/>
</dbReference>
<evidence type="ECO:0000256" key="6">
    <source>
        <dbReference type="ARBA" id="ARBA00022962"/>
    </source>
</evidence>
<dbReference type="EC" id="6.3.4.2" evidence="9"/>
<dbReference type="GO" id="GO:0005737">
    <property type="term" value="C:cytoplasm"/>
    <property type="evidence" value="ECO:0007669"/>
    <property type="project" value="TreeGrafter"/>
</dbReference>
<dbReference type="CDD" id="cd01746">
    <property type="entry name" value="GATase1_CTP_Synthase"/>
    <property type="match status" value="1"/>
</dbReference>
<keyword evidence="5 9" id="KW-0067">ATP-binding</keyword>
<dbReference type="OMA" id="FFEVADC"/>
<dbReference type="eggNOG" id="KOG2387">
    <property type="taxonomic scope" value="Eukaryota"/>
</dbReference>
<evidence type="ECO:0000256" key="3">
    <source>
        <dbReference type="ARBA" id="ARBA00022598"/>
    </source>
</evidence>
<evidence type="ECO:0000256" key="1">
    <source>
        <dbReference type="ARBA" id="ARBA00005171"/>
    </source>
</evidence>
<evidence type="ECO:0000256" key="5">
    <source>
        <dbReference type="ARBA" id="ARBA00022840"/>
    </source>
</evidence>
<dbReference type="InterPro" id="IPR027417">
    <property type="entry name" value="P-loop_NTPase"/>
</dbReference>
<dbReference type="STRING" id="691883.A0A058ZG14"/>
<dbReference type="Pfam" id="PF00117">
    <property type="entry name" value="GATase"/>
    <property type="match status" value="1"/>
</dbReference>
<dbReference type="GO" id="GO:0042802">
    <property type="term" value="F:identical protein binding"/>
    <property type="evidence" value="ECO:0007669"/>
    <property type="project" value="TreeGrafter"/>
</dbReference>
<keyword evidence="6 9" id="KW-0315">Glutamine amidotransferase</keyword>
<dbReference type="RefSeq" id="XP_009493036.1">
    <property type="nucleotide sequence ID" value="XM_009494761.1"/>
</dbReference>
<dbReference type="InterPro" id="IPR017926">
    <property type="entry name" value="GATASE"/>
</dbReference>
<evidence type="ECO:0000256" key="7">
    <source>
        <dbReference type="ARBA" id="ARBA00022975"/>
    </source>
</evidence>
<dbReference type="InterPro" id="IPR033828">
    <property type="entry name" value="GATase1_CTP_Synthase"/>
</dbReference>
<accession>A0A058ZG14</accession>
<evidence type="ECO:0000256" key="4">
    <source>
        <dbReference type="ARBA" id="ARBA00022741"/>
    </source>
</evidence>
<dbReference type="SUPFAM" id="SSF52540">
    <property type="entry name" value="P-loop containing nucleoside triphosphate hydrolases"/>
    <property type="match status" value="1"/>
</dbReference>
<protein>
    <recommendedName>
        <fullName evidence="9">CTP synthase</fullName>
        <ecNumber evidence="9">6.3.4.2</ecNumber>
    </recommendedName>
    <alternativeName>
        <fullName evidence="9">UTP--ammonia ligase</fullName>
    </alternativeName>
</protein>
<organism evidence="12">
    <name type="scientific">Fonticula alba</name>
    <name type="common">Slime mold</name>
    <dbReference type="NCBI Taxonomy" id="691883"/>
    <lineage>
        <taxon>Eukaryota</taxon>
        <taxon>Rotosphaerida</taxon>
        <taxon>Fonticulaceae</taxon>
        <taxon>Fonticula</taxon>
    </lineage>
</organism>
<evidence type="ECO:0000313" key="13">
    <source>
        <dbReference type="Proteomes" id="UP000030693"/>
    </source>
</evidence>
<keyword evidence="4 9" id="KW-0547">Nucleotide-binding</keyword>
<comment type="catalytic activity">
    <reaction evidence="8 9">
        <text>UTP + L-glutamine + ATP + H2O = CTP + L-glutamate + ADP + phosphate + 2 H(+)</text>
        <dbReference type="Rhea" id="RHEA:26426"/>
        <dbReference type="ChEBI" id="CHEBI:15377"/>
        <dbReference type="ChEBI" id="CHEBI:15378"/>
        <dbReference type="ChEBI" id="CHEBI:29985"/>
        <dbReference type="ChEBI" id="CHEBI:30616"/>
        <dbReference type="ChEBI" id="CHEBI:37563"/>
        <dbReference type="ChEBI" id="CHEBI:43474"/>
        <dbReference type="ChEBI" id="CHEBI:46398"/>
        <dbReference type="ChEBI" id="CHEBI:58359"/>
        <dbReference type="ChEBI" id="CHEBI:456216"/>
        <dbReference type="EC" id="6.3.4.2"/>
    </reaction>
</comment>
<comment type="function">
    <text evidence="9">Catalyzes the ATP-dependent amination of UTP to CTP with either L-glutamine or ammonia as the source of nitrogen.</text>
</comment>
<keyword evidence="7 9" id="KW-0665">Pyrimidine biosynthesis</keyword>
<name>A0A058ZG14_FONAL</name>
<dbReference type="InterPro" id="IPR004468">
    <property type="entry name" value="CTP_synthase"/>
</dbReference>
<reference evidence="12" key="1">
    <citation type="submission" date="2013-04" db="EMBL/GenBank/DDBJ databases">
        <title>The Genome Sequence of Fonticula alba ATCC 38817.</title>
        <authorList>
            <consortium name="The Broad Institute Genomics Platform"/>
            <person name="Russ C."/>
            <person name="Cuomo C."/>
            <person name="Burger G."/>
            <person name="Gray M.W."/>
            <person name="Holland P.W.H."/>
            <person name="King N."/>
            <person name="Lang F.B.F."/>
            <person name="Roger A.J."/>
            <person name="Ruiz-Trillo I."/>
            <person name="Brown M."/>
            <person name="Walker B."/>
            <person name="Young S."/>
            <person name="Zeng Q."/>
            <person name="Gargeya S."/>
            <person name="Fitzgerald M."/>
            <person name="Haas B."/>
            <person name="Abouelleil A."/>
            <person name="Allen A.W."/>
            <person name="Alvarado L."/>
            <person name="Arachchi H.M."/>
            <person name="Berlin A.M."/>
            <person name="Chapman S.B."/>
            <person name="Gainer-Dewar J."/>
            <person name="Goldberg J."/>
            <person name="Griggs A."/>
            <person name="Gujja S."/>
            <person name="Hansen M."/>
            <person name="Howarth C."/>
            <person name="Imamovic A."/>
            <person name="Ireland A."/>
            <person name="Larimer J."/>
            <person name="McCowan C."/>
            <person name="Murphy C."/>
            <person name="Pearson M."/>
            <person name="Poon T.W."/>
            <person name="Priest M."/>
            <person name="Roberts A."/>
            <person name="Saif S."/>
            <person name="Shea T."/>
            <person name="Sisk P."/>
            <person name="Sykes S."/>
            <person name="Wortman J."/>
            <person name="Nusbaum C."/>
            <person name="Birren B."/>
        </authorList>
    </citation>
    <scope>NUCLEOTIDE SEQUENCE [LARGE SCALE GENOMIC DNA]</scope>
    <source>
        <strain evidence="12">ATCC 38817</strain>
    </source>
</reference>
<dbReference type="GO" id="GO:0019856">
    <property type="term" value="P:pyrimidine nucleobase biosynthetic process"/>
    <property type="evidence" value="ECO:0007669"/>
    <property type="project" value="TreeGrafter"/>
</dbReference>
<keyword evidence="3 9" id="KW-0436">Ligase</keyword>
<dbReference type="PANTHER" id="PTHR11550">
    <property type="entry name" value="CTP SYNTHASE"/>
    <property type="match status" value="1"/>
</dbReference>
<evidence type="ECO:0000256" key="8">
    <source>
        <dbReference type="ARBA" id="ARBA00047781"/>
    </source>
</evidence>
<dbReference type="EMBL" id="KB932201">
    <property type="protein sequence ID" value="KCV73335.1"/>
    <property type="molecule type" value="Genomic_DNA"/>
</dbReference>
<dbReference type="InterPro" id="IPR029062">
    <property type="entry name" value="Class_I_gatase-like"/>
</dbReference>
<evidence type="ECO:0000259" key="11">
    <source>
        <dbReference type="Pfam" id="PF06418"/>
    </source>
</evidence>
<dbReference type="Proteomes" id="UP000030693">
    <property type="component" value="Unassembled WGS sequence"/>
</dbReference>
<dbReference type="GeneID" id="20525599"/>
<evidence type="ECO:0000313" key="12">
    <source>
        <dbReference type="EMBL" id="KCV73335.1"/>
    </source>
</evidence>
<evidence type="ECO:0000256" key="2">
    <source>
        <dbReference type="ARBA" id="ARBA00007533"/>
    </source>
</evidence>
<dbReference type="FunFam" id="3.40.50.880:FF:000069">
    <property type="entry name" value="CTP synthase"/>
    <property type="match status" value="1"/>
</dbReference>
<evidence type="ECO:0000259" key="10">
    <source>
        <dbReference type="Pfam" id="PF00117"/>
    </source>
</evidence>
<evidence type="ECO:0000256" key="9">
    <source>
        <dbReference type="RuleBase" id="RU810713"/>
    </source>
</evidence>
<proteinExistence type="inferred from homology"/>
<dbReference type="Gene3D" id="3.40.50.300">
    <property type="entry name" value="P-loop containing nucleotide triphosphate hydrolases"/>
    <property type="match status" value="1"/>
</dbReference>
<dbReference type="GO" id="GO:0003883">
    <property type="term" value="F:CTP synthase activity"/>
    <property type="evidence" value="ECO:0007669"/>
    <property type="project" value="UniProtKB-UniRule"/>
</dbReference>
<gene>
    <name evidence="12" type="ORF">H696_00874</name>
</gene>
<sequence>MVKYIVVSGGVISGIGKGIIASSTALLLRSLGLHVTVLKVDPYLNIDAGLMNPIEHGEVFVLDDGGEVDLDLGNYERFLGVTTTRNNNITTGKVYNQVIEKERRGDYLGKTVQVVPHITDEIQQWIQDVSKVAVDGSGVEPDVCVIELGGTVGDIESAPFVEAMRQFQFRVGRENICFMHVSLVPALGAENELKTKPTQASVRDLRGLGLMPDFIMCRSKIPIERSIKEKISMFCNVGVDQIISVPDSRSIYHVPLALRNEGLVTQLCLRLNLGPPPAESLLLDRWSRLNARFDRDMSSPAVRIALVGKYTELRDSYMSITKSLEHATLAVGGHRLEISWVESSDLEPETEIRQPLRYYEAWQLVCGSDGILVPGGFGERGIEGMIAAARWARLNRHPFLGICLGMQLAVVEFVRNVLKLEDAHSEEFRPEAKTPVIVHMPEVSKTKLGGGMRLGRRESKFVVSQEESIARRLYGNQESVFERHRHRYEVNPELVDQIEAAGMKFVAKCEQGKRMEILELSHVSVPATHLDAVIPPSDAFAARAAAAAEAATGAEGHSPAEASDAVAAAAAIPSKDGDSVPEVVLPHPFYVATQFHPEYLSRPLEPSPVFVGLILAATKKLASWVDGEVALGFDIDSPVLSPVN</sequence>
<dbReference type="NCBIfam" id="NF003792">
    <property type="entry name" value="PRK05380.1"/>
    <property type="match status" value="1"/>
</dbReference>
<dbReference type="PROSITE" id="PS51273">
    <property type="entry name" value="GATASE_TYPE_1"/>
    <property type="match status" value="1"/>
</dbReference>
<dbReference type="Pfam" id="PF06418">
    <property type="entry name" value="CTP_synth_N"/>
    <property type="match status" value="1"/>
</dbReference>
<dbReference type="NCBIfam" id="TIGR00337">
    <property type="entry name" value="PyrG"/>
    <property type="match status" value="1"/>
</dbReference>
<dbReference type="UniPathway" id="UPA00159">
    <property type="reaction ID" value="UER00277"/>
</dbReference>
<dbReference type="SUPFAM" id="SSF52317">
    <property type="entry name" value="Class I glutamine amidotransferase-like"/>
    <property type="match status" value="2"/>
</dbReference>
<dbReference type="GO" id="GO:0044210">
    <property type="term" value="P:'de novo' CTP biosynthetic process"/>
    <property type="evidence" value="ECO:0007669"/>
    <property type="project" value="UniProtKB-UniRule"/>
</dbReference>
<dbReference type="GO" id="GO:0005524">
    <property type="term" value="F:ATP binding"/>
    <property type="evidence" value="ECO:0007669"/>
    <property type="project" value="UniProtKB-KW"/>
</dbReference>
<dbReference type="OrthoDB" id="1739076at2759"/>
<dbReference type="FunFam" id="3.40.50.300:FF:000207">
    <property type="entry name" value="CTP synthase"/>
    <property type="match status" value="1"/>
</dbReference>
<comment type="pathway">
    <text evidence="1 9">Pyrimidine metabolism; CTP biosynthesis via de novo pathway; CTP from UDP: step 2/2.</text>
</comment>
<dbReference type="InterPro" id="IPR017456">
    <property type="entry name" value="CTP_synthase_N"/>
</dbReference>
<dbReference type="AlphaFoldDB" id="A0A058ZG14"/>
<dbReference type="GO" id="GO:0097268">
    <property type="term" value="C:cytoophidium"/>
    <property type="evidence" value="ECO:0007669"/>
    <property type="project" value="TreeGrafter"/>
</dbReference>
<dbReference type="CDD" id="cd03113">
    <property type="entry name" value="CTPS_N"/>
    <property type="match status" value="1"/>
</dbReference>
<keyword evidence="13" id="KW-1185">Reference proteome</keyword>
<feature type="domain" description="CTP synthase N-terminal" evidence="11">
    <location>
        <begin position="3"/>
        <end position="273"/>
    </location>
</feature>
<comment type="similarity">
    <text evidence="2 9">Belongs to the CTP synthase family.</text>
</comment>
<dbReference type="Gene3D" id="3.40.50.880">
    <property type="match status" value="1"/>
</dbReference>